<accession>A0A2K8N4X8</accession>
<dbReference type="KEGG" id="kyr:CVV65_05015"/>
<feature type="active site" description="Proton acceptor" evidence="7 8">
    <location>
        <position position="23"/>
    </location>
</feature>
<evidence type="ECO:0000256" key="10">
    <source>
        <dbReference type="PIRSR" id="PIRSR001399-3"/>
    </source>
</evidence>
<evidence type="ECO:0000256" key="8">
    <source>
        <dbReference type="PIRSR" id="PIRSR001399-1"/>
    </source>
</evidence>
<dbReference type="PANTHER" id="PTHR21272">
    <property type="entry name" value="CATABOLIC 3-DEHYDROQUINASE"/>
    <property type="match status" value="1"/>
</dbReference>
<dbReference type="EMBL" id="CP024955">
    <property type="protein sequence ID" value="ATY84388.1"/>
    <property type="molecule type" value="Genomic_DNA"/>
</dbReference>
<dbReference type="Gene3D" id="3.40.50.9100">
    <property type="entry name" value="Dehydroquinase, class II"/>
    <property type="match status" value="1"/>
</dbReference>
<dbReference type="PANTHER" id="PTHR21272:SF3">
    <property type="entry name" value="CATABOLIC 3-DEHYDROQUINASE"/>
    <property type="match status" value="1"/>
</dbReference>
<dbReference type="EC" id="4.2.1.10" evidence="5 7"/>
<organism evidence="11 12">
    <name type="scientific">Kyrpidia spormannii</name>
    <dbReference type="NCBI Taxonomy" id="2055160"/>
    <lineage>
        <taxon>Bacteria</taxon>
        <taxon>Bacillati</taxon>
        <taxon>Bacillota</taxon>
        <taxon>Bacilli</taxon>
        <taxon>Bacillales</taxon>
        <taxon>Alicyclobacillaceae</taxon>
        <taxon>Kyrpidia</taxon>
    </lineage>
</organism>
<dbReference type="PIRSF" id="PIRSF001399">
    <property type="entry name" value="DHquinase_II"/>
    <property type="match status" value="1"/>
</dbReference>
<name>A0A2K8N4X8_9BACL</name>
<feature type="binding site" evidence="7 9">
    <location>
        <position position="87"/>
    </location>
    <ligand>
        <name>substrate</name>
    </ligand>
</feature>
<dbReference type="Proteomes" id="UP000231932">
    <property type="component" value="Chromosome"/>
</dbReference>
<evidence type="ECO:0000256" key="5">
    <source>
        <dbReference type="ARBA" id="ARBA00012060"/>
    </source>
</evidence>
<keyword evidence="12" id="KW-1185">Reference proteome</keyword>
<proteinExistence type="inferred from homology"/>
<dbReference type="CDD" id="cd00466">
    <property type="entry name" value="DHQase_II"/>
    <property type="match status" value="1"/>
</dbReference>
<feature type="binding site" evidence="7 9">
    <location>
        <position position="74"/>
    </location>
    <ligand>
        <name>substrate</name>
    </ligand>
</feature>
<dbReference type="AlphaFoldDB" id="A0A2K8N4X8"/>
<comment type="pathway">
    <text evidence="2 7">Metabolic intermediate biosynthesis; chorismate biosynthesis; chorismate from D-erythrose 4-phosphate and phosphoenolpyruvate: step 3/7.</text>
</comment>
<dbReference type="NCBIfam" id="NF003806">
    <property type="entry name" value="PRK05395.1-3"/>
    <property type="match status" value="1"/>
</dbReference>
<feature type="binding site" evidence="7 9">
    <location>
        <begin position="101"/>
        <end position="102"/>
    </location>
    <ligand>
        <name>substrate</name>
    </ligand>
</feature>
<feature type="binding site" evidence="7 9">
    <location>
        <position position="80"/>
    </location>
    <ligand>
        <name>substrate</name>
    </ligand>
</feature>
<dbReference type="InterPro" id="IPR018509">
    <property type="entry name" value="DHquinase_II_CS"/>
</dbReference>
<dbReference type="RefSeq" id="WP_100667212.1">
    <property type="nucleotide sequence ID" value="NZ_CP024955.1"/>
</dbReference>
<dbReference type="NCBIfam" id="NF003807">
    <property type="entry name" value="PRK05395.1-4"/>
    <property type="match status" value="1"/>
</dbReference>
<comment type="similarity">
    <text evidence="3 7">Belongs to the type-II 3-dehydroquinase family.</text>
</comment>
<dbReference type="GO" id="GO:0009073">
    <property type="term" value="P:aromatic amino acid family biosynthetic process"/>
    <property type="evidence" value="ECO:0007669"/>
    <property type="project" value="UniProtKB-KW"/>
</dbReference>
<dbReference type="Pfam" id="PF01220">
    <property type="entry name" value="DHquinase_II"/>
    <property type="match status" value="1"/>
</dbReference>
<dbReference type="SUPFAM" id="SSF52304">
    <property type="entry name" value="Type II 3-dehydroquinate dehydratase"/>
    <property type="match status" value="1"/>
</dbReference>
<dbReference type="GO" id="GO:0008652">
    <property type="term" value="P:amino acid biosynthetic process"/>
    <property type="evidence" value="ECO:0007669"/>
    <property type="project" value="UniProtKB-KW"/>
</dbReference>
<evidence type="ECO:0000256" key="3">
    <source>
        <dbReference type="ARBA" id="ARBA00011037"/>
    </source>
</evidence>
<sequence length="152" mass="16587">MYRFLVLHGPNLGTLGLREPEIYGRKTLQEIDEDLQAWARGRGCEIESFQSNWEGALIDRIHQARGQFDGIVINPGALTHYSIALRDALAAVPLPAVEVHLSNVHARESFRHHSVISPVVKGVIAGLGDLGYRLALEALLEACKGGGEREGA</sequence>
<dbReference type="NCBIfam" id="NF003805">
    <property type="entry name" value="PRK05395.1-2"/>
    <property type="match status" value="1"/>
</dbReference>
<dbReference type="HAMAP" id="MF_00169">
    <property type="entry name" value="AroQ"/>
    <property type="match status" value="1"/>
</dbReference>
<dbReference type="NCBIfam" id="TIGR01088">
    <property type="entry name" value="aroQ"/>
    <property type="match status" value="1"/>
</dbReference>
<comment type="function">
    <text evidence="7">Catalyzes a trans-dehydration via an enolate intermediate.</text>
</comment>
<gene>
    <name evidence="7 11" type="primary">aroQ</name>
    <name evidence="11" type="ORF">CVV65_05015</name>
</gene>
<evidence type="ECO:0000256" key="7">
    <source>
        <dbReference type="HAMAP-Rule" id="MF_00169"/>
    </source>
</evidence>
<evidence type="ECO:0000256" key="9">
    <source>
        <dbReference type="PIRSR" id="PIRSR001399-2"/>
    </source>
</evidence>
<comment type="subunit">
    <text evidence="4 7">Homododecamer.</text>
</comment>
<evidence type="ECO:0000256" key="4">
    <source>
        <dbReference type="ARBA" id="ARBA00011193"/>
    </source>
</evidence>
<dbReference type="PROSITE" id="PS01029">
    <property type="entry name" value="DEHYDROQUINASE_II"/>
    <property type="match status" value="1"/>
</dbReference>
<dbReference type="UniPathway" id="UPA00053">
    <property type="reaction ID" value="UER00086"/>
</dbReference>
<dbReference type="OrthoDB" id="9790793at2"/>
<evidence type="ECO:0000256" key="2">
    <source>
        <dbReference type="ARBA" id="ARBA00004902"/>
    </source>
</evidence>
<keyword evidence="7" id="KW-0057">Aromatic amino acid biosynthesis</keyword>
<evidence type="ECO:0000313" key="12">
    <source>
        <dbReference type="Proteomes" id="UP000231932"/>
    </source>
</evidence>
<dbReference type="InterPro" id="IPR001874">
    <property type="entry name" value="DHquinase_II"/>
</dbReference>
<evidence type="ECO:0000256" key="1">
    <source>
        <dbReference type="ARBA" id="ARBA00001864"/>
    </source>
</evidence>
<dbReference type="GO" id="GO:0009423">
    <property type="term" value="P:chorismate biosynthetic process"/>
    <property type="evidence" value="ECO:0007669"/>
    <property type="project" value="UniProtKB-UniRule"/>
</dbReference>
<reference evidence="12" key="1">
    <citation type="submission" date="2017-11" db="EMBL/GenBank/DDBJ databases">
        <title>Complete Genome Sequence of Kyrpidia sp. Strain EA-1, a thermophilic, hydrogen-oxidizing Bacterium, isolated from the Azores.</title>
        <authorList>
            <person name="Reiner J.E."/>
            <person name="Lapp C.J."/>
            <person name="Bunk B."/>
            <person name="Gescher J."/>
        </authorList>
    </citation>
    <scope>NUCLEOTIDE SEQUENCE [LARGE SCALE GENOMIC DNA]</scope>
    <source>
        <strain evidence="12">EA-1</strain>
    </source>
</reference>
<feature type="binding site" evidence="7 9">
    <location>
        <position position="111"/>
    </location>
    <ligand>
        <name>substrate</name>
    </ligand>
</feature>
<keyword evidence="6 7" id="KW-0456">Lyase</keyword>
<comment type="catalytic activity">
    <reaction evidence="1 7">
        <text>3-dehydroquinate = 3-dehydroshikimate + H2O</text>
        <dbReference type="Rhea" id="RHEA:21096"/>
        <dbReference type="ChEBI" id="CHEBI:15377"/>
        <dbReference type="ChEBI" id="CHEBI:16630"/>
        <dbReference type="ChEBI" id="CHEBI:32364"/>
        <dbReference type="EC" id="4.2.1.10"/>
    </reaction>
</comment>
<evidence type="ECO:0000256" key="6">
    <source>
        <dbReference type="ARBA" id="ARBA00023239"/>
    </source>
</evidence>
<keyword evidence="7" id="KW-0028">Amino-acid biosynthesis</keyword>
<dbReference type="InterPro" id="IPR036441">
    <property type="entry name" value="DHquinase_II_sf"/>
</dbReference>
<feature type="site" description="Transition state stabilizer" evidence="7 10">
    <location>
        <position position="18"/>
    </location>
</feature>
<feature type="active site" description="Proton donor" evidence="7 8">
    <location>
        <position position="100"/>
    </location>
</feature>
<protein>
    <recommendedName>
        <fullName evidence="5 7">3-dehydroquinate dehydratase</fullName>
        <shortName evidence="7">3-dehydroquinase</shortName>
        <ecNumber evidence="5 7">4.2.1.10</ecNumber>
    </recommendedName>
    <alternativeName>
        <fullName evidence="7">Type II DHQase</fullName>
    </alternativeName>
</protein>
<dbReference type="GO" id="GO:0019631">
    <property type="term" value="P:quinate catabolic process"/>
    <property type="evidence" value="ECO:0007669"/>
    <property type="project" value="TreeGrafter"/>
</dbReference>
<dbReference type="GO" id="GO:0003855">
    <property type="term" value="F:3-dehydroquinate dehydratase activity"/>
    <property type="evidence" value="ECO:0007669"/>
    <property type="project" value="UniProtKB-UniRule"/>
</dbReference>
<evidence type="ECO:0000313" key="11">
    <source>
        <dbReference type="EMBL" id="ATY84388.1"/>
    </source>
</evidence>